<accession>A0LDS8</accession>
<name>A0LDS8_MAGMM</name>
<evidence type="ECO:0000313" key="1">
    <source>
        <dbReference type="EMBL" id="ABK46121.1"/>
    </source>
</evidence>
<keyword evidence="2" id="KW-1185">Reference proteome</keyword>
<organism evidence="1 2">
    <name type="scientific">Magnetococcus marinus (strain ATCC BAA-1437 / JCM 17883 / MC-1)</name>
    <dbReference type="NCBI Taxonomy" id="156889"/>
    <lineage>
        <taxon>Bacteria</taxon>
        <taxon>Pseudomonadati</taxon>
        <taxon>Pseudomonadota</taxon>
        <taxon>Magnetococcia</taxon>
        <taxon>Magnetococcales</taxon>
        <taxon>Magnetococcaceae</taxon>
        <taxon>Magnetococcus</taxon>
    </lineage>
</organism>
<dbReference type="HOGENOM" id="CLU_854714_0_0_5"/>
<evidence type="ECO:0000313" key="2">
    <source>
        <dbReference type="Proteomes" id="UP000002586"/>
    </source>
</evidence>
<dbReference type="Proteomes" id="UP000002586">
    <property type="component" value="Chromosome"/>
</dbReference>
<sequence length="325" mass="35980">MNRPMQTISLSDRLAPWLSHSGATLHSNANVTLLEYQCLDSTTLTAMRLPTPPLTLLRHLFQPWPLREKNLSLPNIDPLTIHDPNQRLFSLLHHRANIYDNIMDAKRLAKPPHEITLYHIESLYLGDHSTYILEGEQAIFCIDTLTFKPRAQLIVRTPFPLLIGTLTRRLKNDLPSPSLRRYADITFAGQDGQLPPHMPKMGGNPYRHGQPSYPYSTLLIQRLKGIFYVACRGGHGINGRDGVNNGNGEDGGNGGSGGDLHVYYGKTRKQDGSILTERHLNVSRVGSGGMALFSNNRQGMACHAGRMGIPGTPGVVTIRLCKTAP</sequence>
<reference evidence="2" key="1">
    <citation type="journal article" date="2009" name="Appl. Environ. Microbiol.">
        <title>Complete genome sequence of the chemolithoautotrophic marine magnetotactic coccus strain MC-1.</title>
        <authorList>
            <person name="Schubbe S."/>
            <person name="Williams T.J."/>
            <person name="Xie G."/>
            <person name="Kiss H.E."/>
            <person name="Brettin T.S."/>
            <person name="Martinez D."/>
            <person name="Ross C.A."/>
            <person name="Schuler D."/>
            <person name="Cox B.L."/>
            <person name="Nealson K.H."/>
            <person name="Bazylinski D.A."/>
        </authorList>
    </citation>
    <scope>NUCLEOTIDE SEQUENCE [LARGE SCALE GENOMIC DNA]</scope>
    <source>
        <strain evidence="2">ATCC BAA-1437 / JCM 17883 / MC-1</strain>
    </source>
</reference>
<protein>
    <submittedName>
        <fullName evidence="1">Uncharacterized protein</fullName>
    </submittedName>
</protein>
<reference evidence="1 2" key="2">
    <citation type="journal article" date="2012" name="Int. J. Syst. Evol. Microbiol.">
        <title>Magnetococcus marinus gen. nov., sp. nov., a marine, magnetotactic bacterium that represents a novel lineage (Magnetococcaceae fam. nov.; Magnetococcales ord. nov.) at the base of the Alphaproteobacteria.</title>
        <authorList>
            <person name="Bazylinski D.A."/>
            <person name="Williams T.J."/>
            <person name="Lefevre C.T."/>
            <person name="Berg R.J."/>
            <person name="Zhang C.L."/>
            <person name="Bowser S.S."/>
            <person name="Dean A.J."/>
            <person name="Beveridge T.J."/>
        </authorList>
    </citation>
    <scope>NUCLEOTIDE SEQUENCE [LARGE SCALE GENOMIC DNA]</scope>
    <source>
        <strain evidence="2">ATCC BAA-1437 / JCM 17883 / MC-1</strain>
    </source>
</reference>
<dbReference type="AlphaFoldDB" id="A0LDS8"/>
<dbReference type="RefSeq" id="WP_011715175.1">
    <property type="nucleotide sequence ID" value="NC_008576.1"/>
</dbReference>
<dbReference type="KEGG" id="mgm:Mmc1_3636"/>
<dbReference type="EMBL" id="CP000471">
    <property type="protein sequence ID" value="ABK46121.1"/>
    <property type="molecule type" value="Genomic_DNA"/>
</dbReference>
<proteinExistence type="predicted"/>
<gene>
    <name evidence="1" type="ordered locus">Mmc1_3636</name>
</gene>